<gene>
    <name evidence="23" type="primary">LOC105362122</name>
</gene>
<feature type="domain" description="UBZ3-type" evidence="21">
    <location>
        <begin position="677"/>
        <end position="711"/>
    </location>
</feature>
<dbReference type="GO" id="GO:0005657">
    <property type="term" value="C:replication fork"/>
    <property type="evidence" value="ECO:0007669"/>
    <property type="project" value="TreeGrafter"/>
</dbReference>
<evidence type="ECO:0000256" key="18">
    <source>
        <dbReference type="SAM" id="Coils"/>
    </source>
</evidence>
<dbReference type="Gene3D" id="1.10.150.20">
    <property type="entry name" value="5' to 3' exonuclease, C-terminal subdomain"/>
    <property type="match status" value="1"/>
</dbReference>
<evidence type="ECO:0000256" key="8">
    <source>
        <dbReference type="ARBA" id="ARBA00022723"/>
    </source>
</evidence>
<sequence length="758" mass="86122">MTNFGNRIVILIDMDCFYCQVETRLQPDIAGKPLAVVQYNQWKLGGIIAVNYEARDFGVTRHMRGEEAKLKCPELLLVSVPCLRGKADTSKYRSAGREVIEVLKKNCNIIERASVDEAYLDITQIVDDKLANKLNDYEDVILQLKNTFIVGHSESGVNNEEERSKGLETWLSTLSIDTQVQRLSIAGAFVENLRKEIYETTGFKCSAGISFNKILAKLACGLHKPNRQTILSSSAIPHLFSTLPIKKVRNLGGKLGDIVIDSLQCNVMSDLLHYSLSYLQNHFDEKTGLRLYNIARGIDNEPVTPRLVSKSIGACKNFPGKLAIVDKDFLKHWLSELSAEVCERLEQDLEENERKASLLTVSFHYYQNKTSVSQSRSCPLTSYKPEKISEQCFNLVTKATHQPISFLGISTSKFIKAKGSENFINFFKSNATDNCTSISNTDISEVNDNLKTKNSMNVNCNKTERNEKHKISNDYIINETTKNKNLESSSVEIKQNKTSSPCSIIQHSLKSDNFKKSFFMNILTQEKLKTDHLNSITNTREHDFEIHDCNTTSNEDLRPNNNDNIKNSSENITKKSDKKKQKSSMYGNDETTIGIEEIFPDLNDIDINIVRLLPSHLQQEVKKLLKTTEVHEKNVTLNKAIDKKINKNSKGKLFKSKSQNKKSNIETFFINTAVNNDLKEFKKCPQCHQLIVINKFDEHNDYHIAATLQKEINQNSDNVETRKRKVITNNSNHLKKRVNDQIVTYVSKTKSGSSFFQQ</sequence>
<dbReference type="GO" id="GO:0008270">
    <property type="term" value="F:zinc ion binding"/>
    <property type="evidence" value="ECO:0007669"/>
    <property type="project" value="UniProtKB-KW"/>
</dbReference>
<keyword evidence="22" id="KW-1185">Reference proteome</keyword>
<evidence type="ECO:0000256" key="17">
    <source>
        <dbReference type="ARBA" id="ARBA00049244"/>
    </source>
</evidence>
<dbReference type="CTD" id="131889286"/>
<dbReference type="PROSITE" id="PS50173">
    <property type="entry name" value="UMUC"/>
    <property type="match status" value="1"/>
</dbReference>
<dbReference type="InterPro" id="IPR036775">
    <property type="entry name" value="DNA_pol_Y-fam_lit_finger_sf"/>
</dbReference>
<dbReference type="GO" id="GO:0003887">
    <property type="term" value="F:DNA-directed DNA polymerase activity"/>
    <property type="evidence" value="ECO:0007669"/>
    <property type="project" value="UniProtKB-EC"/>
</dbReference>
<keyword evidence="13" id="KW-0832">Ubl conjugation</keyword>
<evidence type="ECO:0000256" key="12">
    <source>
        <dbReference type="ARBA" id="ARBA00022842"/>
    </source>
</evidence>
<dbReference type="GO" id="GO:0042276">
    <property type="term" value="P:error-prone translesion synthesis"/>
    <property type="evidence" value="ECO:0007669"/>
    <property type="project" value="TreeGrafter"/>
</dbReference>
<evidence type="ECO:0000256" key="5">
    <source>
        <dbReference type="ARBA" id="ARBA00012417"/>
    </source>
</evidence>
<dbReference type="InterPro" id="IPR041298">
    <property type="entry name" value="UBZ3"/>
</dbReference>
<dbReference type="SUPFAM" id="SSF100879">
    <property type="entry name" value="Lesion bypass DNA polymerase (Y-family), little finger domain"/>
    <property type="match status" value="1"/>
</dbReference>
<dbReference type="PROSITE" id="PS51907">
    <property type="entry name" value="ZF_UBZ3"/>
    <property type="match status" value="1"/>
</dbReference>
<dbReference type="GO" id="GO:0009411">
    <property type="term" value="P:response to UV"/>
    <property type="evidence" value="ECO:0007669"/>
    <property type="project" value="UniProtKB-ARBA"/>
</dbReference>
<keyword evidence="7" id="KW-0548">Nucleotidyltransferase</keyword>
<evidence type="ECO:0000259" key="21">
    <source>
        <dbReference type="PROSITE" id="PS51907"/>
    </source>
</evidence>
<comment type="cofactor">
    <cofactor evidence="2">
        <name>Mg(2+)</name>
        <dbReference type="ChEBI" id="CHEBI:18420"/>
    </cofactor>
</comment>
<comment type="similarity">
    <text evidence="4">Belongs to the DNA polymerase type-Y family.</text>
</comment>
<dbReference type="Pfam" id="PF11799">
    <property type="entry name" value="IMS_C"/>
    <property type="match status" value="1"/>
</dbReference>
<keyword evidence="14" id="KW-0234">DNA repair</keyword>
<feature type="coiled-coil region" evidence="18">
    <location>
        <begin position="335"/>
        <end position="362"/>
    </location>
</feature>
<evidence type="ECO:0000256" key="2">
    <source>
        <dbReference type="ARBA" id="ARBA00001946"/>
    </source>
</evidence>
<comment type="cofactor">
    <cofactor evidence="1">
        <name>Mn(2+)</name>
        <dbReference type="ChEBI" id="CHEBI:29035"/>
    </cofactor>
</comment>
<evidence type="ECO:0000256" key="6">
    <source>
        <dbReference type="ARBA" id="ARBA00022679"/>
    </source>
</evidence>
<dbReference type="SUPFAM" id="SSF56672">
    <property type="entry name" value="DNA/RNA polymerases"/>
    <property type="match status" value="1"/>
</dbReference>
<evidence type="ECO:0000313" key="23">
    <source>
        <dbReference type="RefSeq" id="XP_011497775.1"/>
    </source>
</evidence>
<organism evidence="22 23">
    <name type="scientific">Ceratosolen solmsi marchali</name>
    <dbReference type="NCBI Taxonomy" id="326594"/>
    <lineage>
        <taxon>Eukaryota</taxon>
        <taxon>Metazoa</taxon>
        <taxon>Ecdysozoa</taxon>
        <taxon>Arthropoda</taxon>
        <taxon>Hexapoda</taxon>
        <taxon>Insecta</taxon>
        <taxon>Pterygota</taxon>
        <taxon>Neoptera</taxon>
        <taxon>Endopterygota</taxon>
        <taxon>Hymenoptera</taxon>
        <taxon>Apocrita</taxon>
        <taxon>Proctotrupomorpha</taxon>
        <taxon>Chalcidoidea</taxon>
        <taxon>Agaonidae</taxon>
        <taxon>Agaoninae</taxon>
        <taxon>Ceratosolen</taxon>
    </lineage>
</organism>
<protein>
    <recommendedName>
        <fullName evidence="16">DNA polymerase eta</fullName>
        <ecNumber evidence="5">2.7.7.7</ecNumber>
    </recommendedName>
</protein>
<dbReference type="Pfam" id="PF18439">
    <property type="entry name" value="zf_UBZ"/>
    <property type="match status" value="1"/>
</dbReference>
<evidence type="ECO:0000256" key="14">
    <source>
        <dbReference type="ARBA" id="ARBA00023204"/>
    </source>
</evidence>
<dbReference type="Pfam" id="PF21704">
    <property type="entry name" value="POLH-Rev1_HhH"/>
    <property type="match status" value="1"/>
</dbReference>
<dbReference type="Pfam" id="PF00817">
    <property type="entry name" value="IMS"/>
    <property type="match status" value="1"/>
</dbReference>
<dbReference type="GO" id="GO:0005634">
    <property type="term" value="C:nucleus"/>
    <property type="evidence" value="ECO:0007669"/>
    <property type="project" value="UniProtKB-SubCell"/>
</dbReference>
<dbReference type="FunFam" id="3.30.1490.100:FF:000007">
    <property type="entry name" value="DNA polymerase eta"/>
    <property type="match status" value="1"/>
</dbReference>
<comment type="catalytic activity">
    <reaction evidence="17">
        <text>DNA(n) + a 2'-deoxyribonucleoside 5'-triphosphate = DNA(n+1) + diphosphate</text>
        <dbReference type="Rhea" id="RHEA:22508"/>
        <dbReference type="Rhea" id="RHEA-COMP:17339"/>
        <dbReference type="Rhea" id="RHEA-COMP:17340"/>
        <dbReference type="ChEBI" id="CHEBI:33019"/>
        <dbReference type="ChEBI" id="CHEBI:61560"/>
        <dbReference type="ChEBI" id="CHEBI:173112"/>
        <dbReference type="EC" id="2.7.7.7"/>
    </reaction>
</comment>
<dbReference type="GeneID" id="105362122"/>
<keyword evidence="11" id="KW-0862">Zinc</keyword>
<evidence type="ECO:0000256" key="7">
    <source>
        <dbReference type="ARBA" id="ARBA00022695"/>
    </source>
</evidence>
<evidence type="ECO:0000256" key="16">
    <source>
        <dbReference type="ARBA" id="ARBA00044975"/>
    </source>
</evidence>
<proteinExistence type="inferred from homology"/>
<dbReference type="Gene3D" id="3.30.1490.100">
    <property type="entry name" value="DNA polymerase, Y-family, little finger domain"/>
    <property type="match status" value="1"/>
</dbReference>
<keyword evidence="15" id="KW-0539">Nucleus</keyword>
<evidence type="ECO:0000313" key="22">
    <source>
        <dbReference type="Proteomes" id="UP000695007"/>
    </source>
</evidence>
<accession>A0AAJ7DVC3</accession>
<evidence type="ECO:0000256" key="9">
    <source>
        <dbReference type="ARBA" id="ARBA00022763"/>
    </source>
</evidence>
<dbReference type="InterPro" id="IPR043128">
    <property type="entry name" value="Rev_trsase/Diguanyl_cyclase"/>
</dbReference>
<name>A0AAJ7DVC3_9HYME</name>
<dbReference type="FunFam" id="1.10.150.20:FF:000014">
    <property type="entry name" value="Polymerase (DNA directed), eta"/>
    <property type="match status" value="1"/>
</dbReference>
<dbReference type="InterPro" id="IPR017961">
    <property type="entry name" value="DNA_pol_Y-fam_little_finger"/>
</dbReference>
<evidence type="ECO:0000256" key="10">
    <source>
        <dbReference type="ARBA" id="ARBA00022771"/>
    </source>
</evidence>
<evidence type="ECO:0000256" key="13">
    <source>
        <dbReference type="ARBA" id="ARBA00022843"/>
    </source>
</evidence>
<dbReference type="PIRSF" id="PIRSF036603">
    <property type="entry name" value="DPol_eta"/>
    <property type="match status" value="1"/>
</dbReference>
<dbReference type="EC" id="2.7.7.7" evidence="5"/>
<dbReference type="KEGG" id="csol:105362122"/>
<comment type="subcellular location">
    <subcellularLocation>
        <location evidence="3">Nucleus</location>
    </subcellularLocation>
</comment>
<keyword evidence="6" id="KW-0808">Transferase</keyword>
<dbReference type="Proteomes" id="UP000695007">
    <property type="component" value="Unplaced"/>
</dbReference>
<keyword evidence="10" id="KW-0863">Zinc-finger</keyword>
<evidence type="ECO:0000256" key="3">
    <source>
        <dbReference type="ARBA" id="ARBA00004123"/>
    </source>
</evidence>
<dbReference type="FunFam" id="3.40.1170.60:FF:000003">
    <property type="entry name" value="DNA polymerase eta"/>
    <property type="match status" value="1"/>
</dbReference>
<evidence type="ECO:0000256" key="1">
    <source>
        <dbReference type="ARBA" id="ARBA00001936"/>
    </source>
</evidence>
<dbReference type="RefSeq" id="XP_011497775.1">
    <property type="nucleotide sequence ID" value="XM_011499473.1"/>
</dbReference>
<evidence type="ECO:0000256" key="4">
    <source>
        <dbReference type="ARBA" id="ARBA00010945"/>
    </source>
</evidence>
<evidence type="ECO:0000256" key="15">
    <source>
        <dbReference type="ARBA" id="ARBA00023242"/>
    </source>
</evidence>
<dbReference type="GO" id="GO:0035861">
    <property type="term" value="C:site of double-strand break"/>
    <property type="evidence" value="ECO:0007669"/>
    <property type="project" value="TreeGrafter"/>
</dbReference>
<evidence type="ECO:0000256" key="19">
    <source>
        <dbReference type="SAM" id="MobiDB-lite"/>
    </source>
</evidence>
<dbReference type="PANTHER" id="PTHR45873">
    <property type="entry name" value="DNA POLYMERASE ETA"/>
    <property type="match status" value="1"/>
</dbReference>
<reference evidence="23" key="1">
    <citation type="submission" date="2025-08" db="UniProtKB">
        <authorList>
            <consortium name="RefSeq"/>
        </authorList>
    </citation>
    <scope>IDENTIFICATION</scope>
</reference>
<keyword evidence="18" id="KW-0175">Coiled coil</keyword>
<dbReference type="AlphaFoldDB" id="A0AAJ7DVC3"/>
<keyword evidence="12" id="KW-0460">Magnesium</keyword>
<dbReference type="InterPro" id="IPR052230">
    <property type="entry name" value="DNA_polymerase_eta"/>
</dbReference>
<dbReference type="GO" id="GO:0003684">
    <property type="term" value="F:damaged DNA binding"/>
    <property type="evidence" value="ECO:0007669"/>
    <property type="project" value="InterPro"/>
</dbReference>
<dbReference type="InterPro" id="IPR001126">
    <property type="entry name" value="UmuC"/>
</dbReference>
<keyword evidence="8" id="KW-0479">Metal-binding</keyword>
<dbReference type="Gene3D" id="3.40.1170.60">
    <property type="match status" value="1"/>
</dbReference>
<evidence type="ECO:0000256" key="11">
    <source>
        <dbReference type="ARBA" id="ARBA00022833"/>
    </source>
</evidence>
<dbReference type="GO" id="GO:0006281">
    <property type="term" value="P:DNA repair"/>
    <property type="evidence" value="ECO:0007669"/>
    <property type="project" value="UniProtKB-KW"/>
</dbReference>
<feature type="compositionally biased region" description="Low complexity" evidence="19">
    <location>
        <begin position="560"/>
        <end position="571"/>
    </location>
</feature>
<dbReference type="PANTHER" id="PTHR45873:SF1">
    <property type="entry name" value="DNA POLYMERASE ETA"/>
    <property type="match status" value="1"/>
</dbReference>
<dbReference type="Gene3D" id="3.30.70.270">
    <property type="match status" value="1"/>
</dbReference>
<keyword evidence="9" id="KW-0227">DNA damage</keyword>
<evidence type="ECO:0000259" key="20">
    <source>
        <dbReference type="PROSITE" id="PS50173"/>
    </source>
</evidence>
<feature type="domain" description="UmuC" evidence="20">
    <location>
        <begin position="9"/>
        <end position="252"/>
    </location>
</feature>
<feature type="region of interest" description="Disordered" evidence="19">
    <location>
        <begin position="550"/>
        <end position="587"/>
    </location>
</feature>
<dbReference type="InterPro" id="IPR043502">
    <property type="entry name" value="DNA/RNA_pol_sf"/>
</dbReference>